<keyword evidence="1" id="KW-0812">Transmembrane</keyword>
<dbReference type="Proteomes" id="UP000233469">
    <property type="component" value="Unassembled WGS sequence"/>
</dbReference>
<keyword evidence="1" id="KW-0472">Membrane</keyword>
<sequence>MGEGKNNTKKKNIIDLIKLVLKWTVYFMVLIAPGIYVMVEAGNINLPKSIEACSMFSMA</sequence>
<reference evidence="2 3" key="1">
    <citation type="submission" date="2016-04" db="EMBL/GenBank/DDBJ databases">
        <title>Genome analyses suggest a sexual origin of heterokaryosis in a supposedly ancient asexual fungus.</title>
        <authorList>
            <person name="Ropars J."/>
            <person name="Sedzielewska K."/>
            <person name="Noel J."/>
            <person name="Charron P."/>
            <person name="Farinelli L."/>
            <person name="Marton T."/>
            <person name="Kruger M."/>
            <person name="Pelin A."/>
            <person name="Brachmann A."/>
            <person name="Corradi N."/>
        </authorList>
    </citation>
    <scope>NUCLEOTIDE SEQUENCE [LARGE SCALE GENOMIC DNA]</scope>
    <source>
        <strain evidence="2 3">C2</strain>
    </source>
</reference>
<evidence type="ECO:0000313" key="3">
    <source>
        <dbReference type="Proteomes" id="UP000233469"/>
    </source>
</evidence>
<comment type="caution">
    <text evidence="2">The sequence shown here is derived from an EMBL/GenBank/DDBJ whole genome shotgun (WGS) entry which is preliminary data.</text>
</comment>
<name>A0A2N1M7L1_9GLOM</name>
<dbReference type="EMBL" id="LLXL01004228">
    <property type="protein sequence ID" value="PKK57626.1"/>
    <property type="molecule type" value="Genomic_DNA"/>
</dbReference>
<protein>
    <submittedName>
        <fullName evidence="2">Uncharacterized protein</fullName>
    </submittedName>
</protein>
<proteinExistence type="predicted"/>
<evidence type="ECO:0000313" key="2">
    <source>
        <dbReference type="EMBL" id="PKK57626.1"/>
    </source>
</evidence>
<evidence type="ECO:0000256" key="1">
    <source>
        <dbReference type="SAM" id="Phobius"/>
    </source>
</evidence>
<dbReference type="AlphaFoldDB" id="A0A2N1M7L1"/>
<accession>A0A2N1M7L1</accession>
<keyword evidence="1" id="KW-1133">Transmembrane helix</keyword>
<reference evidence="2 3" key="2">
    <citation type="submission" date="2017-10" db="EMBL/GenBank/DDBJ databases">
        <title>Extensive intraspecific genome diversity in a model arbuscular mycorrhizal fungus.</title>
        <authorList>
            <person name="Chen E.C.H."/>
            <person name="Morin E."/>
            <person name="Baudet D."/>
            <person name="Noel J."/>
            <person name="Ndikumana S."/>
            <person name="Charron P."/>
            <person name="St-Onge C."/>
            <person name="Giorgi J."/>
            <person name="Grigoriev I.V."/>
            <person name="Roux C."/>
            <person name="Martin F.M."/>
            <person name="Corradi N."/>
        </authorList>
    </citation>
    <scope>NUCLEOTIDE SEQUENCE [LARGE SCALE GENOMIC DNA]</scope>
    <source>
        <strain evidence="2 3">C2</strain>
    </source>
</reference>
<feature type="transmembrane region" description="Helical" evidence="1">
    <location>
        <begin position="20"/>
        <end position="39"/>
    </location>
</feature>
<gene>
    <name evidence="2" type="ORF">RhiirC2_797703</name>
</gene>
<organism evidence="2 3">
    <name type="scientific">Rhizophagus irregularis</name>
    <dbReference type="NCBI Taxonomy" id="588596"/>
    <lineage>
        <taxon>Eukaryota</taxon>
        <taxon>Fungi</taxon>
        <taxon>Fungi incertae sedis</taxon>
        <taxon>Mucoromycota</taxon>
        <taxon>Glomeromycotina</taxon>
        <taxon>Glomeromycetes</taxon>
        <taxon>Glomerales</taxon>
        <taxon>Glomeraceae</taxon>
        <taxon>Rhizophagus</taxon>
    </lineage>
</organism>